<organism evidence="1 2">
    <name type="scientific">Pedobacter terrae</name>
    <dbReference type="NCBI Taxonomy" id="405671"/>
    <lineage>
        <taxon>Bacteria</taxon>
        <taxon>Pseudomonadati</taxon>
        <taxon>Bacteroidota</taxon>
        <taxon>Sphingobacteriia</taxon>
        <taxon>Sphingobacteriales</taxon>
        <taxon>Sphingobacteriaceae</taxon>
        <taxon>Pedobacter</taxon>
    </lineage>
</organism>
<dbReference type="EMBL" id="FNCH01000003">
    <property type="protein sequence ID" value="SDG12042.1"/>
    <property type="molecule type" value="Genomic_DNA"/>
</dbReference>
<accession>A0A1G7RMU6</accession>
<dbReference type="Proteomes" id="UP000199643">
    <property type="component" value="Unassembled WGS sequence"/>
</dbReference>
<dbReference type="STRING" id="405671.SAMN05421827_103289"/>
<evidence type="ECO:0000313" key="2">
    <source>
        <dbReference type="Proteomes" id="UP000199643"/>
    </source>
</evidence>
<keyword evidence="2" id="KW-1185">Reference proteome</keyword>
<proteinExistence type="predicted"/>
<sequence>MLESFFAVCLLIVVLYFFSPFEVKLDEEEEW</sequence>
<gene>
    <name evidence="1" type="ORF">SAMN05421827_103289</name>
</gene>
<reference evidence="2" key="1">
    <citation type="submission" date="2016-10" db="EMBL/GenBank/DDBJ databases">
        <authorList>
            <person name="Varghese N."/>
            <person name="Submissions S."/>
        </authorList>
    </citation>
    <scope>NUCLEOTIDE SEQUENCE [LARGE SCALE GENOMIC DNA]</scope>
    <source>
        <strain evidence="2">DSM 17933</strain>
    </source>
</reference>
<dbReference type="AlphaFoldDB" id="A0A1G7RMU6"/>
<name>A0A1G7RMU6_9SPHI</name>
<evidence type="ECO:0000313" key="1">
    <source>
        <dbReference type="EMBL" id="SDG12042.1"/>
    </source>
</evidence>
<protein>
    <submittedName>
        <fullName evidence="1">Uncharacterized protein</fullName>
    </submittedName>
</protein>